<organism evidence="1">
    <name type="scientific">uncultured Caudovirales phage</name>
    <dbReference type="NCBI Taxonomy" id="2100421"/>
    <lineage>
        <taxon>Viruses</taxon>
        <taxon>Duplodnaviria</taxon>
        <taxon>Heunggongvirae</taxon>
        <taxon>Uroviricota</taxon>
        <taxon>Caudoviricetes</taxon>
        <taxon>Peduoviridae</taxon>
        <taxon>Maltschvirus</taxon>
        <taxon>Maltschvirus maltsch</taxon>
    </lineage>
</organism>
<accession>A0A6J5NKH2</accession>
<gene>
    <name evidence="1" type="ORF">UFOVP693_22</name>
</gene>
<proteinExistence type="predicted"/>
<name>A0A6J5NKH2_9CAUD</name>
<dbReference type="EMBL" id="LR796650">
    <property type="protein sequence ID" value="CAB4157378.1"/>
    <property type="molecule type" value="Genomic_DNA"/>
</dbReference>
<reference evidence="1" key="1">
    <citation type="submission" date="2020-04" db="EMBL/GenBank/DDBJ databases">
        <authorList>
            <person name="Chiriac C."/>
            <person name="Salcher M."/>
            <person name="Ghai R."/>
            <person name="Kavagutti S V."/>
        </authorList>
    </citation>
    <scope>NUCLEOTIDE SEQUENCE</scope>
</reference>
<protein>
    <submittedName>
        <fullName evidence="1">Uncharacterized protein</fullName>
    </submittedName>
</protein>
<sequence length="154" mass="17836">MFLTDNYLPLKEAAQRISSNNELSEELLHYAIDEFLKKPNAEEIVLSGGARWFCIKILMNSWKSSSSPFYFMYRKETVGLEDLEDLADEDEDLTYFAQKTNDELAKLPWYDRMLFETFVNDGHTISSLSRATGIPRTSVSLTLNRVRKHIKSNL</sequence>
<evidence type="ECO:0000313" key="1">
    <source>
        <dbReference type="EMBL" id="CAB4157378.1"/>
    </source>
</evidence>